<feature type="transmembrane region" description="Helical" evidence="12">
    <location>
        <begin position="91"/>
        <end position="110"/>
    </location>
</feature>
<protein>
    <recommendedName>
        <fullName evidence="11">Glutamate/aspartate import permease protein GltK</fullName>
    </recommendedName>
</protein>
<keyword evidence="4" id="KW-1003">Cell membrane</keyword>
<comment type="subcellular location">
    <subcellularLocation>
        <location evidence="1">Cell inner membrane</location>
        <topology evidence="1">Multi-pass membrane protein</topology>
    </subcellularLocation>
    <subcellularLocation>
        <location evidence="12">Cell membrane</location>
        <topology evidence="12">Multi-pass membrane protein</topology>
    </subcellularLocation>
</comment>
<evidence type="ECO:0000256" key="2">
    <source>
        <dbReference type="ARBA" id="ARBA00010072"/>
    </source>
</evidence>
<keyword evidence="15" id="KW-1185">Reference proteome</keyword>
<evidence type="ECO:0000313" key="15">
    <source>
        <dbReference type="Proteomes" id="UP000017429"/>
    </source>
</evidence>
<proteinExistence type="inferred from homology"/>
<dbReference type="Gene3D" id="1.10.3720.10">
    <property type="entry name" value="MetI-like"/>
    <property type="match status" value="1"/>
</dbReference>
<evidence type="ECO:0000256" key="8">
    <source>
        <dbReference type="ARBA" id="ARBA00023136"/>
    </source>
</evidence>
<dbReference type="InterPro" id="IPR043429">
    <property type="entry name" value="ArtM/GltK/GlnP/TcyL/YhdX-like"/>
</dbReference>
<dbReference type="InterPro" id="IPR035906">
    <property type="entry name" value="MetI-like_sf"/>
</dbReference>
<reference evidence="14" key="2">
    <citation type="submission" date="2022-05" db="EMBL/GenBank/DDBJ databases">
        <authorList>
            <person name="Proctor A.L."/>
            <person name="Phillips G.J."/>
            <person name="Wannemuehler M.J."/>
        </authorList>
    </citation>
    <scope>NUCLEOTIDE SEQUENCE</scope>
    <source>
        <strain evidence="14">ASF457</strain>
    </source>
</reference>
<dbReference type="PANTHER" id="PTHR30614">
    <property type="entry name" value="MEMBRANE COMPONENT OF AMINO ACID ABC TRANSPORTER"/>
    <property type="match status" value="1"/>
</dbReference>
<gene>
    <name evidence="14" type="primary">yecS</name>
    <name evidence="14" type="ORF">N508_000490</name>
</gene>
<feature type="transmembrane region" description="Helical" evidence="12">
    <location>
        <begin position="20"/>
        <end position="41"/>
    </location>
</feature>
<dbReference type="SUPFAM" id="SSF161098">
    <property type="entry name" value="MetI-like"/>
    <property type="match status" value="1"/>
</dbReference>
<sequence length="223" mass="24874">MDSNYILNITLTMMQGAKTTVLVFFIVIITSIPLGFFVTLLGRSKFRPIGWLVNIYITIMRGTPLILQLFFVYFAMPYIPLIGPYITMERLPAALIAFILNYAAYFAEIFRGGLMAIDKGQNEAAKVLGLNKIQTFIYVIIPQMIRVSLPALSNESITLVKDTSLLTVISIAEISYVAKTAVTRDASVFPLVIAGAMYLLLILILTIILRLIEKKFSYASKSL</sequence>
<evidence type="ECO:0000256" key="5">
    <source>
        <dbReference type="ARBA" id="ARBA00022692"/>
    </source>
</evidence>
<reference evidence="14" key="1">
    <citation type="journal article" date="2014" name="Genome Announc.">
        <title>Draft genome sequences of the altered schaedler flora, a defined bacterial community from gnotobiotic mice.</title>
        <authorList>
            <person name="Wannemuehler M.J."/>
            <person name="Overstreet A.M."/>
            <person name="Ward D.V."/>
            <person name="Phillips G.J."/>
        </authorList>
    </citation>
    <scope>NUCLEOTIDE SEQUENCE</scope>
    <source>
        <strain evidence="14">ASF457</strain>
    </source>
</reference>
<keyword evidence="3 12" id="KW-0813">Transport</keyword>
<dbReference type="NCBIfam" id="TIGR01726">
    <property type="entry name" value="HEQRo_perm_3TM"/>
    <property type="match status" value="1"/>
</dbReference>
<dbReference type="InterPro" id="IPR000515">
    <property type="entry name" value="MetI-like"/>
</dbReference>
<dbReference type="KEGG" id="msch:N508_000490"/>
<evidence type="ECO:0000313" key="14">
    <source>
        <dbReference type="EMBL" id="USF23430.1"/>
    </source>
</evidence>
<accession>V2RJ66</accession>
<reference evidence="14" key="3">
    <citation type="submission" date="2022-06" db="EMBL/GenBank/DDBJ databases">
        <title>Resources to Facilitate Use of the Altered Schaedler Flora (ASF) Mouse Model to Study Microbiome Function.</title>
        <authorList>
            <person name="Proctor A."/>
            <person name="Parvinroo S."/>
            <person name="Richie T."/>
            <person name="Jia X."/>
            <person name="Lee S.T.M."/>
            <person name="Karp P.D."/>
            <person name="Paley S."/>
            <person name="Kostic A.D."/>
            <person name="Pierre J.F."/>
            <person name="Wannemuehler M.J."/>
            <person name="Phillips G.J."/>
        </authorList>
    </citation>
    <scope>NUCLEOTIDE SEQUENCE</scope>
    <source>
        <strain evidence="14">ASF457</strain>
    </source>
</reference>
<evidence type="ECO:0000256" key="7">
    <source>
        <dbReference type="ARBA" id="ARBA00022989"/>
    </source>
</evidence>
<dbReference type="InterPro" id="IPR010065">
    <property type="entry name" value="AA_ABC_transptr_permease_3TM"/>
</dbReference>
<evidence type="ECO:0000256" key="10">
    <source>
        <dbReference type="ARBA" id="ARBA00062718"/>
    </source>
</evidence>
<dbReference type="CDD" id="cd06261">
    <property type="entry name" value="TM_PBP2"/>
    <property type="match status" value="1"/>
</dbReference>
<comment type="subunit">
    <text evidence="10">The complex is composed of two ATP-binding proteins (GltL), two transmembrane proteins (GltJ and GltK) and a solute-binding protein (GltI).</text>
</comment>
<evidence type="ECO:0000256" key="12">
    <source>
        <dbReference type="RuleBase" id="RU363032"/>
    </source>
</evidence>
<dbReference type="OrthoDB" id="9805999at2"/>
<feature type="transmembrane region" description="Helical" evidence="12">
    <location>
        <begin position="188"/>
        <end position="212"/>
    </location>
</feature>
<dbReference type="PANTHER" id="PTHR30614:SF0">
    <property type="entry name" value="L-CYSTINE TRANSPORT SYSTEM PERMEASE PROTEIN TCYL"/>
    <property type="match status" value="1"/>
</dbReference>
<dbReference type="FunFam" id="1.10.3720.10:FF:000006">
    <property type="entry name" value="Glutamate/aspartate ABC transporter, permease protein GltK"/>
    <property type="match status" value="1"/>
</dbReference>
<name>V2RJ66_9BACT</name>
<dbReference type="EMBL" id="CP097562">
    <property type="protein sequence ID" value="USF23430.1"/>
    <property type="molecule type" value="Genomic_DNA"/>
</dbReference>
<keyword evidence="8 12" id="KW-0472">Membrane</keyword>
<evidence type="ECO:0000256" key="9">
    <source>
        <dbReference type="ARBA" id="ARBA00060298"/>
    </source>
</evidence>
<comment type="function">
    <text evidence="9">Part of the ABC transporter complex GltIJKL involved in glutamate and aspartate uptake. Probably responsible for the translocation of the substrate across the membrane.</text>
</comment>
<dbReference type="GO" id="GO:0043190">
    <property type="term" value="C:ATP-binding cassette (ABC) transporter complex"/>
    <property type="evidence" value="ECO:0007669"/>
    <property type="project" value="InterPro"/>
</dbReference>
<comment type="similarity">
    <text evidence="2">Belongs to the binding-protein-dependent transport system permease family. HisMQ subfamily.</text>
</comment>
<evidence type="ECO:0000256" key="11">
    <source>
        <dbReference type="ARBA" id="ARBA00073645"/>
    </source>
</evidence>
<dbReference type="GO" id="GO:0022857">
    <property type="term" value="F:transmembrane transporter activity"/>
    <property type="evidence" value="ECO:0007669"/>
    <property type="project" value="InterPro"/>
</dbReference>
<evidence type="ECO:0000256" key="4">
    <source>
        <dbReference type="ARBA" id="ARBA00022475"/>
    </source>
</evidence>
<keyword evidence="6" id="KW-0029">Amino-acid transport</keyword>
<dbReference type="AlphaFoldDB" id="V2RJ66"/>
<dbReference type="eggNOG" id="COG0765">
    <property type="taxonomic scope" value="Bacteria"/>
</dbReference>
<evidence type="ECO:0000256" key="6">
    <source>
        <dbReference type="ARBA" id="ARBA00022970"/>
    </source>
</evidence>
<dbReference type="PROSITE" id="PS50928">
    <property type="entry name" value="ABC_TM1"/>
    <property type="match status" value="1"/>
</dbReference>
<dbReference type="Pfam" id="PF00528">
    <property type="entry name" value="BPD_transp_1"/>
    <property type="match status" value="1"/>
</dbReference>
<keyword evidence="5 12" id="KW-0812">Transmembrane</keyword>
<evidence type="ECO:0000256" key="1">
    <source>
        <dbReference type="ARBA" id="ARBA00004429"/>
    </source>
</evidence>
<dbReference type="RefSeq" id="WP_023276497.1">
    <property type="nucleotide sequence ID" value="NZ_CP097562.1"/>
</dbReference>
<evidence type="ECO:0000259" key="13">
    <source>
        <dbReference type="PROSITE" id="PS50928"/>
    </source>
</evidence>
<organism evidence="14 15">
    <name type="scientific">Mucispirillum schaedleri ASF457</name>
    <dbReference type="NCBI Taxonomy" id="1379858"/>
    <lineage>
        <taxon>Bacteria</taxon>
        <taxon>Pseudomonadati</taxon>
        <taxon>Deferribacterota</taxon>
        <taxon>Deferribacteres</taxon>
        <taxon>Deferribacterales</taxon>
        <taxon>Mucispirillaceae</taxon>
        <taxon>Mucispirillum</taxon>
    </lineage>
</organism>
<feature type="domain" description="ABC transmembrane type-1" evidence="13">
    <location>
        <begin position="17"/>
        <end position="210"/>
    </location>
</feature>
<keyword evidence="7 12" id="KW-1133">Transmembrane helix</keyword>
<evidence type="ECO:0000256" key="3">
    <source>
        <dbReference type="ARBA" id="ARBA00022448"/>
    </source>
</evidence>
<feature type="transmembrane region" description="Helical" evidence="12">
    <location>
        <begin position="53"/>
        <end position="79"/>
    </location>
</feature>
<dbReference type="Proteomes" id="UP000017429">
    <property type="component" value="Chromosome"/>
</dbReference>
<dbReference type="GO" id="GO:0006865">
    <property type="term" value="P:amino acid transport"/>
    <property type="evidence" value="ECO:0007669"/>
    <property type="project" value="UniProtKB-KW"/>
</dbReference>